<accession>A0ABT6MGY8</accession>
<name>A0ABT6MGY8_9NOCA</name>
<evidence type="ECO:0000313" key="1">
    <source>
        <dbReference type="EMBL" id="MDH6283568.1"/>
    </source>
</evidence>
<dbReference type="Proteomes" id="UP001160334">
    <property type="component" value="Unassembled WGS sequence"/>
</dbReference>
<sequence length="188" mass="19515">MRGAAISPSVRADRDGRIGTSLAVLALMSLLTGCSNSGGNQDSAAATSTPTASEFQFGGCNSVTDAEVSQTTSLPSLTRVVQNPIGCRWEGPPAQTPTYAQTWWYRGSPLAVEKSAAADAHLELTDITVEGLPAFEAHSTDSRVCEVTAGAEPDLVAWTVGIGDNTQISACDAARALTSSSITRGLRR</sequence>
<dbReference type="EMBL" id="JARXVC010000015">
    <property type="protein sequence ID" value="MDH6283568.1"/>
    <property type="molecule type" value="Genomic_DNA"/>
</dbReference>
<protein>
    <recommendedName>
        <fullName evidence="3">DUF3558 domain-containing protein</fullName>
    </recommendedName>
</protein>
<comment type="caution">
    <text evidence="1">The sequence shown here is derived from an EMBL/GenBank/DDBJ whole genome shotgun (WGS) entry which is preliminary data.</text>
</comment>
<organism evidence="1 2">
    <name type="scientific">Prescottella agglutinans</name>
    <dbReference type="NCBI Taxonomy" id="1644129"/>
    <lineage>
        <taxon>Bacteria</taxon>
        <taxon>Bacillati</taxon>
        <taxon>Actinomycetota</taxon>
        <taxon>Actinomycetes</taxon>
        <taxon>Mycobacteriales</taxon>
        <taxon>Nocardiaceae</taxon>
        <taxon>Prescottella</taxon>
    </lineage>
</organism>
<reference evidence="1 2" key="1">
    <citation type="submission" date="2023-04" db="EMBL/GenBank/DDBJ databases">
        <title>Forest soil microbial communities from Buena Vista Peninsula, Colon Province, Panama.</title>
        <authorList>
            <person name="Bouskill N."/>
        </authorList>
    </citation>
    <scope>NUCLEOTIDE SEQUENCE [LARGE SCALE GENOMIC DNA]</scope>
    <source>
        <strain evidence="1 2">CFH S0262</strain>
    </source>
</reference>
<proteinExistence type="predicted"/>
<gene>
    <name evidence="1" type="ORF">M2280_004819</name>
</gene>
<evidence type="ECO:0008006" key="3">
    <source>
        <dbReference type="Google" id="ProtNLM"/>
    </source>
</evidence>
<dbReference type="InterPro" id="IPR024520">
    <property type="entry name" value="DUF3558"/>
</dbReference>
<keyword evidence="2" id="KW-1185">Reference proteome</keyword>
<dbReference type="RefSeq" id="WP_280762838.1">
    <property type="nucleotide sequence ID" value="NZ_JARXVC010000015.1"/>
</dbReference>
<dbReference type="Pfam" id="PF12079">
    <property type="entry name" value="DUF3558"/>
    <property type="match status" value="1"/>
</dbReference>
<evidence type="ECO:0000313" key="2">
    <source>
        <dbReference type="Proteomes" id="UP001160334"/>
    </source>
</evidence>
<dbReference type="PROSITE" id="PS51257">
    <property type="entry name" value="PROKAR_LIPOPROTEIN"/>
    <property type="match status" value="1"/>
</dbReference>